<gene>
    <name evidence="2" type="ORF">Ctob_015386</name>
</gene>
<dbReference type="InterPro" id="IPR043502">
    <property type="entry name" value="DNA/RNA_pol_sf"/>
</dbReference>
<dbReference type="EMBL" id="JWZX01001680">
    <property type="protein sequence ID" value="KOO32810.1"/>
    <property type="molecule type" value="Genomic_DNA"/>
</dbReference>
<organism evidence="2 3">
    <name type="scientific">Chrysochromulina tobinii</name>
    <dbReference type="NCBI Taxonomy" id="1460289"/>
    <lineage>
        <taxon>Eukaryota</taxon>
        <taxon>Haptista</taxon>
        <taxon>Haptophyta</taxon>
        <taxon>Prymnesiophyceae</taxon>
        <taxon>Prymnesiales</taxon>
        <taxon>Chrysochromulinaceae</taxon>
        <taxon>Chrysochromulina</taxon>
    </lineage>
</organism>
<keyword evidence="3" id="KW-1185">Reference proteome</keyword>
<proteinExistence type="predicted"/>
<evidence type="ECO:0000313" key="2">
    <source>
        <dbReference type="EMBL" id="KOO32810.1"/>
    </source>
</evidence>
<dbReference type="Gene3D" id="3.10.10.10">
    <property type="entry name" value="HIV Type 1 Reverse Transcriptase, subunit A, domain 1"/>
    <property type="match status" value="1"/>
</dbReference>
<evidence type="ECO:0000313" key="3">
    <source>
        <dbReference type="Proteomes" id="UP000037460"/>
    </source>
</evidence>
<dbReference type="Proteomes" id="UP000037460">
    <property type="component" value="Unassembled WGS sequence"/>
</dbReference>
<reference evidence="3" key="1">
    <citation type="journal article" date="2015" name="PLoS Genet.">
        <title>Genome Sequence and Transcriptome Analyses of Chrysochromulina tobin: Metabolic Tools for Enhanced Algal Fitness in the Prominent Order Prymnesiales (Haptophyceae).</title>
        <authorList>
            <person name="Hovde B.T."/>
            <person name="Deodato C.R."/>
            <person name="Hunsperger H.M."/>
            <person name="Ryken S.A."/>
            <person name="Yost W."/>
            <person name="Jha R.K."/>
            <person name="Patterson J."/>
            <person name="Monnat R.J. Jr."/>
            <person name="Barlow S.B."/>
            <person name="Starkenburg S.R."/>
            <person name="Cattolico R.A."/>
        </authorList>
    </citation>
    <scope>NUCLEOTIDE SEQUENCE</scope>
    <source>
        <strain evidence="3">CCMP291</strain>
    </source>
</reference>
<feature type="region of interest" description="Disordered" evidence="1">
    <location>
        <begin position="744"/>
        <end position="764"/>
    </location>
</feature>
<comment type="caution">
    <text evidence="2">The sequence shown here is derived from an EMBL/GenBank/DDBJ whole genome shotgun (WGS) entry which is preliminary data.</text>
</comment>
<dbReference type="SUPFAM" id="SSF56672">
    <property type="entry name" value="DNA/RNA polymerases"/>
    <property type="match status" value="1"/>
</dbReference>
<accession>A0A0M0K1X1</accession>
<dbReference type="InterPro" id="IPR043128">
    <property type="entry name" value="Rev_trsase/Diguanyl_cyclase"/>
</dbReference>
<evidence type="ECO:0000256" key="1">
    <source>
        <dbReference type="SAM" id="MobiDB-lite"/>
    </source>
</evidence>
<sequence>MAAFDVDVWLGAEVTIKGKDETLPDRVQEALKKGFEEDLWTEADVPDEGTTLDEADMLVRLALFGAAHEDSCKILKQECFKTDKIRFARWFRAGYGEEVTLDATLAPVTVTPEFALDMAAQGMTSPGDLFGLELALAVGRPVAAEETLGAAYGRPASSMVGAKDSAKAQKHTGGCKMLDTLLSEARKSGDKIPVMRHFQDLSYRLSNSTIMPYNAKAAVRILTFVNKASQNIREDLAWIIYMQDVRTQYMGRGLPMKDLFDVELAMSAKEQSVELQKKGIAPGSRPRPLSELVYGGVCGDSDVGSFGPGLGPSAGVAPSAIADALALALRRFGEETFSKGDPTSVSELRDLRKRTRSFVTLVTPPCSAGGAVEDPLVTKVRDACVGAGGLYALELAVSIEEAAQSEVEMRLMTGALFGLRVDRPRLYETNFGFRVDQALAGPGRELRGADERYRLTLCECPAAMGLDEDHMDQQGLTRSAPPIYGEYVFGQAAMQEVKRRFGLEAITFDEYLANPERSRRLMSHWLRGVGGASPDQGVELVAASAAGVVSAGETFVSTSPRAQAGSSDEPRPPQYRPLYLEGEEAPVEAATEVSVTTAEARELFYSWAGDFDAFSGPVAWWEAMTAVKPVERMGVGPALAKLHGRNSLLFLPPGQLAKAVPRILAVVRAARGTRVTVQAFGAQEESDLRALGFRLVRRIRRGKPGYAVEGRDATLGRCGSFWALGDASSPQVVAVDYALAESAMDPRDRPGAKGEPSSAKTARSYAPLPWEKERWDIGLPPEIDEIMARRGVGIYPWEEVKPTEVPFYKWENSEGILKSIAEADRALLAGAMEYVPAHRLPEILESSTISPWTIVDQGGGKWRLCHDYSVGTNRVVPTAAFSLPSVWDVQANIKPGSHFAKYDIRDGFWHVPRQSSNA</sequence>
<dbReference type="AlphaFoldDB" id="A0A0M0K1X1"/>
<name>A0A0M0K1X1_9EUKA</name>
<protein>
    <submittedName>
        <fullName evidence="2">Uncharacterized protein</fullName>
    </submittedName>
</protein>
<dbReference type="Gene3D" id="3.30.70.270">
    <property type="match status" value="1"/>
</dbReference>